<protein>
    <submittedName>
        <fullName evidence="8">Uncharacterized protein</fullName>
    </submittedName>
</protein>
<keyword evidence="3" id="KW-0227">DNA damage</keyword>
<dbReference type="Pfam" id="PF20168">
    <property type="entry name" value="PDS5"/>
    <property type="match status" value="1"/>
</dbReference>
<evidence type="ECO:0000256" key="1">
    <source>
        <dbReference type="ARBA" id="ARBA00004123"/>
    </source>
</evidence>
<dbReference type="PANTHER" id="PTHR12663:SF69">
    <property type="entry name" value="SISTER CHROMATID COHESION PROTEIN PDS5 HOMOLOG E"/>
    <property type="match status" value="1"/>
</dbReference>
<gene>
    <name evidence="8" type="ORF">DH2020_013414</name>
</gene>
<keyword evidence="7" id="KW-0131">Cell cycle</keyword>
<reference evidence="8 9" key="1">
    <citation type="journal article" date="2021" name="Comput. Struct. Biotechnol. J.">
        <title>De novo genome assembly of the potent medicinal plant Rehmannia glutinosa using nanopore technology.</title>
        <authorList>
            <person name="Ma L."/>
            <person name="Dong C."/>
            <person name="Song C."/>
            <person name="Wang X."/>
            <person name="Zheng X."/>
            <person name="Niu Y."/>
            <person name="Chen S."/>
            <person name="Feng W."/>
        </authorList>
    </citation>
    <scope>NUCLEOTIDE SEQUENCE [LARGE SCALE GENOMIC DNA]</scope>
    <source>
        <strain evidence="8">DH-2019</strain>
    </source>
</reference>
<keyword evidence="6" id="KW-0539">Nucleus</keyword>
<dbReference type="InterPro" id="IPR039776">
    <property type="entry name" value="Pds5"/>
</dbReference>
<evidence type="ECO:0000256" key="6">
    <source>
        <dbReference type="ARBA" id="ARBA00023242"/>
    </source>
</evidence>
<evidence type="ECO:0000313" key="9">
    <source>
        <dbReference type="Proteomes" id="UP001318860"/>
    </source>
</evidence>
<evidence type="ECO:0000256" key="5">
    <source>
        <dbReference type="ARBA" id="ARBA00023204"/>
    </source>
</evidence>
<dbReference type="PANTHER" id="PTHR12663">
    <property type="entry name" value="ANDROGEN INDUCED INHIBITOR OF PROLIFERATION AS3 / PDS5-RELATED"/>
    <property type="match status" value="1"/>
</dbReference>
<name>A0ABR0X5R8_REHGL</name>
<keyword evidence="2" id="KW-0132">Cell division</keyword>
<evidence type="ECO:0000256" key="2">
    <source>
        <dbReference type="ARBA" id="ARBA00022618"/>
    </source>
</evidence>
<dbReference type="Proteomes" id="UP001318860">
    <property type="component" value="Unassembled WGS sequence"/>
</dbReference>
<comment type="caution">
    <text evidence="8">The sequence shown here is derived from an EMBL/GenBank/DDBJ whole genome shotgun (WGS) entry which is preliminary data.</text>
</comment>
<keyword evidence="5" id="KW-0234">DNA repair</keyword>
<dbReference type="InterPro" id="IPR016024">
    <property type="entry name" value="ARM-type_fold"/>
</dbReference>
<organism evidence="8 9">
    <name type="scientific">Rehmannia glutinosa</name>
    <name type="common">Chinese foxglove</name>
    <dbReference type="NCBI Taxonomy" id="99300"/>
    <lineage>
        <taxon>Eukaryota</taxon>
        <taxon>Viridiplantae</taxon>
        <taxon>Streptophyta</taxon>
        <taxon>Embryophyta</taxon>
        <taxon>Tracheophyta</taxon>
        <taxon>Spermatophyta</taxon>
        <taxon>Magnoliopsida</taxon>
        <taxon>eudicotyledons</taxon>
        <taxon>Gunneridae</taxon>
        <taxon>Pentapetalae</taxon>
        <taxon>asterids</taxon>
        <taxon>lamiids</taxon>
        <taxon>Lamiales</taxon>
        <taxon>Orobanchaceae</taxon>
        <taxon>Rehmannieae</taxon>
        <taxon>Rehmannia</taxon>
    </lineage>
</organism>
<proteinExistence type="predicted"/>
<dbReference type="EMBL" id="JABTTQ020000006">
    <property type="protein sequence ID" value="KAK6153775.1"/>
    <property type="molecule type" value="Genomic_DNA"/>
</dbReference>
<comment type="subcellular location">
    <subcellularLocation>
        <location evidence="1">Nucleus</location>
    </subcellularLocation>
</comment>
<dbReference type="SUPFAM" id="SSF48371">
    <property type="entry name" value="ARM repeat"/>
    <property type="match status" value="1"/>
</dbReference>
<evidence type="ECO:0000256" key="7">
    <source>
        <dbReference type="ARBA" id="ARBA00023306"/>
    </source>
</evidence>
<evidence type="ECO:0000313" key="8">
    <source>
        <dbReference type="EMBL" id="KAK6153775.1"/>
    </source>
</evidence>
<accession>A0ABR0X5R8</accession>
<sequence>MGQNPGGGLRGALHAGYFAKDASFTPRLYTSSALTVKLKKMRSSTDNDASQKELEDELMDVGKRLLKLPSSTDEILTLLEEAEGILYGVWQELARHKASALYPLMKALITDELLRHTDINIQVAVASCFNEITRLTAPTFPYNDDQMKEIFQLFMVALKQLSSESGNNYVRALQILEALAKARSCLIMLDIEIDAMIVEMFQLFFNIIRSNYCSDVFQYMETIMTMIIEESNEVSLELLRPLLDSVRLDNKNISPISWELGKTVFDKCMTKLRPYLKEAVKALNLKVDEYAEIVAILCQDTSNGQNMVRPSTCIS</sequence>
<keyword evidence="9" id="KW-1185">Reference proteome</keyword>
<evidence type="ECO:0000256" key="3">
    <source>
        <dbReference type="ARBA" id="ARBA00022763"/>
    </source>
</evidence>
<evidence type="ECO:0000256" key="4">
    <source>
        <dbReference type="ARBA" id="ARBA00022776"/>
    </source>
</evidence>
<keyword evidence="4" id="KW-0498">Mitosis</keyword>